<feature type="domain" description="ABC transmembrane type-1" evidence="8">
    <location>
        <begin position="60"/>
        <end position="244"/>
    </location>
</feature>
<evidence type="ECO:0000256" key="7">
    <source>
        <dbReference type="RuleBase" id="RU363032"/>
    </source>
</evidence>
<dbReference type="GO" id="GO:0055085">
    <property type="term" value="P:transmembrane transport"/>
    <property type="evidence" value="ECO:0007669"/>
    <property type="project" value="InterPro"/>
</dbReference>
<evidence type="ECO:0000256" key="1">
    <source>
        <dbReference type="ARBA" id="ARBA00004651"/>
    </source>
</evidence>
<evidence type="ECO:0000313" key="10">
    <source>
        <dbReference type="EMBL" id="VUW93435.1"/>
    </source>
</evidence>
<evidence type="ECO:0000256" key="6">
    <source>
        <dbReference type="ARBA" id="ARBA00023136"/>
    </source>
</evidence>
<dbReference type="EMBL" id="QSGQ01000012">
    <property type="protein sequence ID" value="RHB35330.1"/>
    <property type="molecule type" value="Genomic_DNA"/>
</dbReference>
<dbReference type="PANTHER" id="PTHR30151:SF38">
    <property type="entry name" value="ALIPHATIC SULFONATES TRANSPORT PERMEASE PROTEIN SSUC-RELATED"/>
    <property type="match status" value="1"/>
</dbReference>
<proteinExistence type="inferred from homology"/>
<keyword evidence="4 7" id="KW-0812">Transmembrane</keyword>
<dbReference type="PANTHER" id="PTHR30151">
    <property type="entry name" value="ALKANE SULFONATE ABC TRANSPORTER-RELATED, MEMBRANE SUBUNIT"/>
    <property type="match status" value="1"/>
</dbReference>
<dbReference type="EMBL" id="CABHNI010000008">
    <property type="protein sequence ID" value="VUW93435.1"/>
    <property type="molecule type" value="Genomic_DNA"/>
</dbReference>
<organism evidence="9 11">
    <name type="scientific">Dorea formicigenerans</name>
    <dbReference type="NCBI Taxonomy" id="39486"/>
    <lineage>
        <taxon>Bacteria</taxon>
        <taxon>Bacillati</taxon>
        <taxon>Bacillota</taxon>
        <taxon>Clostridia</taxon>
        <taxon>Lachnospirales</taxon>
        <taxon>Lachnospiraceae</taxon>
        <taxon>Dorea</taxon>
    </lineage>
</organism>
<dbReference type="InterPro" id="IPR035906">
    <property type="entry name" value="MetI-like_sf"/>
</dbReference>
<evidence type="ECO:0000256" key="4">
    <source>
        <dbReference type="ARBA" id="ARBA00022692"/>
    </source>
</evidence>
<evidence type="ECO:0000256" key="2">
    <source>
        <dbReference type="ARBA" id="ARBA00022448"/>
    </source>
</evidence>
<dbReference type="RefSeq" id="WP_118001570.1">
    <property type="nucleotide sequence ID" value="NZ_AP031430.1"/>
</dbReference>
<feature type="transmembrane region" description="Helical" evidence="7">
    <location>
        <begin position="217"/>
        <end position="240"/>
    </location>
</feature>
<dbReference type="CDD" id="cd06261">
    <property type="entry name" value="TM_PBP2"/>
    <property type="match status" value="1"/>
</dbReference>
<accession>A0A413VNX0</accession>
<dbReference type="AlphaFoldDB" id="A0A413VNX0"/>
<feature type="transmembrane region" description="Helical" evidence="7">
    <location>
        <begin position="124"/>
        <end position="149"/>
    </location>
</feature>
<evidence type="ECO:0000259" key="8">
    <source>
        <dbReference type="PROSITE" id="PS50928"/>
    </source>
</evidence>
<dbReference type="Pfam" id="PF00528">
    <property type="entry name" value="BPD_transp_1"/>
    <property type="match status" value="1"/>
</dbReference>
<dbReference type="Gene3D" id="1.10.3720.10">
    <property type="entry name" value="MetI-like"/>
    <property type="match status" value="1"/>
</dbReference>
<evidence type="ECO:0000256" key="5">
    <source>
        <dbReference type="ARBA" id="ARBA00022989"/>
    </source>
</evidence>
<keyword evidence="5 7" id="KW-1133">Transmembrane helix</keyword>
<feature type="transmembrane region" description="Helical" evidence="7">
    <location>
        <begin position="66"/>
        <end position="87"/>
    </location>
</feature>
<dbReference type="SUPFAM" id="SSF161098">
    <property type="entry name" value="MetI-like"/>
    <property type="match status" value="1"/>
</dbReference>
<comment type="subcellular location">
    <subcellularLocation>
        <location evidence="1 7">Cell membrane</location>
        <topology evidence="1 7">Multi-pass membrane protein</topology>
    </subcellularLocation>
</comment>
<evidence type="ECO:0000313" key="9">
    <source>
        <dbReference type="EMBL" id="RHB35330.1"/>
    </source>
</evidence>
<feature type="transmembrane region" description="Helical" evidence="7">
    <location>
        <begin position="99"/>
        <end position="118"/>
    </location>
</feature>
<dbReference type="GO" id="GO:0005886">
    <property type="term" value="C:plasma membrane"/>
    <property type="evidence" value="ECO:0007669"/>
    <property type="project" value="UniProtKB-SubCell"/>
</dbReference>
<keyword evidence="3" id="KW-1003">Cell membrane</keyword>
<keyword evidence="6 7" id="KW-0472">Membrane</keyword>
<dbReference type="Proteomes" id="UP000358366">
    <property type="component" value="Unassembled WGS sequence"/>
</dbReference>
<sequence length="253" mass="28721">MKKVLMFLKKYWITMLIVVACALWYAYATNHQMLDTFVFSTPEDIGKSFSKFRGTMVKNMFASFQLLFPSLFLGVVIALAFGILMGLNKRIREIFQPIVYAISVIPAILLSPIALHVAPNFRMASVFLIVYNTVWPTLFATITGIMTVDKRYLDNAATLELTGLKKMIKVVLPAAMPSIISGFVTSLRSSFLVLVFAEMYGAEYGMGYFIKKYSVFGLYPNVWSGFIFMVVILVIIVQIFEKLQNKLLKWTMD</sequence>
<comment type="similarity">
    <text evidence="7">Belongs to the binding-protein-dependent transport system permease family.</text>
</comment>
<dbReference type="PROSITE" id="PS51257">
    <property type="entry name" value="PROKAR_LIPOPROTEIN"/>
    <property type="match status" value="1"/>
</dbReference>
<reference evidence="9 11" key="1">
    <citation type="submission" date="2018-08" db="EMBL/GenBank/DDBJ databases">
        <title>A genome reference for cultivated species of the human gut microbiota.</title>
        <authorList>
            <person name="Zou Y."/>
            <person name="Xue W."/>
            <person name="Luo G."/>
        </authorList>
    </citation>
    <scope>NUCLEOTIDE SEQUENCE [LARGE SCALE GENOMIC DNA]</scope>
    <source>
        <strain evidence="9 11">AM40-15AC</strain>
    </source>
</reference>
<keyword evidence="2 7" id="KW-0813">Transport</keyword>
<evidence type="ECO:0000256" key="3">
    <source>
        <dbReference type="ARBA" id="ARBA00022475"/>
    </source>
</evidence>
<dbReference type="Proteomes" id="UP000284883">
    <property type="component" value="Unassembled WGS sequence"/>
</dbReference>
<evidence type="ECO:0000313" key="11">
    <source>
        <dbReference type="Proteomes" id="UP000284883"/>
    </source>
</evidence>
<dbReference type="InterPro" id="IPR000515">
    <property type="entry name" value="MetI-like"/>
</dbReference>
<evidence type="ECO:0000313" key="12">
    <source>
        <dbReference type="Proteomes" id="UP000358366"/>
    </source>
</evidence>
<reference evidence="10 12" key="2">
    <citation type="submission" date="2019-07" db="EMBL/GenBank/DDBJ databases">
        <authorList>
            <person name="Hibberd C M."/>
            <person name="Gehrig L. J."/>
            <person name="Chang H.-W."/>
            <person name="Venkatesh S."/>
        </authorList>
    </citation>
    <scope>NUCLEOTIDE SEQUENCE [LARGE SCALE GENOMIC DNA]</scope>
    <source>
        <strain evidence="10">Dorea_formicigenerans_SSTS_Bg7063</strain>
    </source>
</reference>
<dbReference type="PROSITE" id="PS50928">
    <property type="entry name" value="ABC_TM1"/>
    <property type="match status" value="1"/>
</dbReference>
<name>A0A413VNX0_9FIRM</name>
<gene>
    <name evidence="10" type="primary">ssuC_2</name>
    <name evidence="10" type="ORF">DFSSTS7063_00310</name>
    <name evidence="9" type="ORF">DW885_13920</name>
</gene>
<protein>
    <submittedName>
        <fullName evidence="9">ABC transporter permease subunit</fullName>
    </submittedName>
    <submittedName>
        <fullName evidence="10">Aliphatic sulfonates transport permease protein SsuC</fullName>
    </submittedName>
</protein>
<feature type="transmembrane region" description="Helical" evidence="7">
    <location>
        <begin position="170"/>
        <end position="197"/>
    </location>
</feature>